<dbReference type="Proteomes" id="UP000037460">
    <property type="component" value="Unassembled WGS sequence"/>
</dbReference>
<reference evidence="3" key="1">
    <citation type="journal article" date="2015" name="PLoS Genet.">
        <title>Genome Sequence and Transcriptome Analyses of Chrysochromulina tobin: Metabolic Tools for Enhanced Algal Fitness in the Prominent Order Prymnesiales (Haptophyceae).</title>
        <authorList>
            <person name="Hovde B.T."/>
            <person name="Deodato C.R."/>
            <person name="Hunsperger H.M."/>
            <person name="Ryken S.A."/>
            <person name="Yost W."/>
            <person name="Jha R.K."/>
            <person name="Patterson J."/>
            <person name="Monnat R.J. Jr."/>
            <person name="Barlow S.B."/>
            <person name="Starkenburg S.R."/>
            <person name="Cattolico R.A."/>
        </authorList>
    </citation>
    <scope>NUCLEOTIDE SEQUENCE</scope>
    <source>
        <strain evidence="3">CCMP291</strain>
    </source>
</reference>
<evidence type="ECO:0000313" key="2">
    <source>
        <dbReference type="EMBL" id="KOO32699.1"/>
    </source>
</evidence>
<feature type="compositionally biased region" description="Basic residues" evidence="1">
    <location>
        <begin position="226"/>
        <end position="236"/>
    </location>
</feature>
<dbReference type="AlphaFoldDB" id="A0A0M0K1K9"/>
<evidence type="ECO:0000256" key="1">
    <source>
        <dbReference type="SAM" id="MobiDB-lite"/>
    </source>
</evidence>
<dbReference type="EMBL" id="JWZX01001703">
    <property type="protein sequence ID" value="KOO32699.1"/>
    <property type="molecule type" value="Genomic_DNA"/>
</dbReference>
<accession>A0A0M0K1K9</accession>
<protein>
    <recommendedName>
        <fullName evidence="4">CCDC81 HU domain-containing protein</fullName>
    </recommendedName>
</protein>
<keyword evidence="3" id="KW-1185">Reference proteome</keyword>
<gene>
    <name evidence="2" type="ORF">Ctob_013076</name>
</gene>
<name>A0A0M0K1K9_9EUKA</name>
<evidence type="ECO:0008006" key="4">
    <source>
        <dbReference type="Google" id="ProtNLM"/>
    </source>
</evidence>
<evidence type="ECO:0000313" key="3">
    <source>
        <dbReference type="Proteomes" id="UP000037460"/>
    </source>
</evidence>
<feature type="region of interest" description="Disordered" evidence="1">
    <location>
        <begin position="384"/>
        <end position="409"/>
    </location>
</feature>
<comment type="caution">
    <text evidence="2">The sequence shown here is derived from an EMBL/GenBank/DDBJ whole genome shotgun (WGS) entry which is preliminary data.</text>
</comment>
<proteinExistence type="predicted"/>
<sequence>MLNLKQLLQLVVDQPNLSACNMRLISHIWEAFLRWTAKQFENEVGVRVLGMGEFCYRKDTIGDMEFLNPMFILNETFARSFKLHDRRPKVHVADKEAVDLDMQQIAGITTDLLGEVIGKEVVENGLRDLIEWIGKVCSDPDQYGIVLIDFGFARLFCENRSLEFQFGATDGAPPATAGGKSVKSMGGSAKLGSSLPPIGKDADAMSVGGSSMLGRSRVKPDAPLQRPHRPHNRPKHSIHLVSKNEMLEMHAQQLQMREEVKQRMREEEASQHLEVLQRLRSEMVLDYSQRENRRDLMKVLAVQQKVQEDEKRQRDLVDRGVVGQEFWPFRTEEQVQDAIAATNKAQKAFLDQQLHEKHEKLAYMQREAEKRRELEQKQALAELKALEGEKTGRRPAPKGGKASVKGPTHGVEIALDDAFSRYEEYLHKRKEGIESSSSFVREQRYLSEQAEVLKSEEQRRRMAEMKAYLDRQVRDKAAAKAVQKDLQLKEPANRYISALPMGAEIDEEEETYVKMAIRHALDGQVERKHMSMEEEKVASLRAEQQVLGYVAQEMQEARFRAFSEKKEQAAALRSTWAKQQQLKLMEATLDRAEAA</sequence>
<feature type="compositionally biased region" description="Low complexity" evidence="1">
    <location>
        <begin position="169"/>
        <end position="179"/>
    </location>
</feature>
<dbReference type="OrthoDB" id="552140at2759"/>
<feature type="region of interest" description="Disordered" evidence="1">
    <location>
        <begin position="169"/>
        <end position="236"/>
    </location>
</feature>
<organism evidence="2 3">
    <name type="scientific">Chrysochromulina tobinii</name>
    <dbReference type="NCBI Taxonomy" id="1460289"/>
    <lineage>
        <taxon>Eukaryota</taxon>
        <taxon>Haptista</taxon>
        <taxon>Haptophyta</taxon>
        <taxon>Prymnesiophyceae</taxon>
        <taxon>Prymnesiales</taxon>
        <taxon>Chrysochromulinaceae</taxon>
        <taxon>Chrysochromulina</taxon>
    </lineage>
</organism>